<keyword evidence="2" id="KW-1185">Reference proteome</keyword>
<proteinExistence type="predicted"/>
<comment type="caution">
    <text evidence="1">The sequence shown here is derived from an EMBL/GenBank/DDBJ whole genome shotgun (WGS) entry which is preliminary data.</text>
</comment>
<evidence type="ECO:0000313" key="2">
    <source>
        <dbReference type="Proteomes" id="UP000789702"/>
    </source>
</evidence>
<evidence type="ECO:0000313" key="1">
    <source>
        <dbReference type="EMBL" id="CAG8445339.1"/>
    </source>
</evidence>
<name>A0ACA9K0N3_9GLOM</name>
<dbReference type="EMBL" id="CAJVPU010000266">
    <property type="protein sequence ID" value="CAG8445339.1"/>
    <property type="molecule type" value="Genomic_DNA"/>
</dbReference>
<dbReference type="Proteomes" id="UP000789702">
    <property type="component" value="Unassembled WGS sequence"/>
</dbReference>
<sequence length="710" mass="82182">MSSTSEPQANSDNKYLLQKAIDDGYVKCINYLKFTNVKAIAQGGYGEISYADWVTGGIKLPVALKSIKPYSDDTQGKNRDKYGDFKKEINNYSFFSDEDNYVLVLEFADGRSLKNYLSINSEKMTCKDKLRFAWEMTSGIMCLHEEGIIHRDLSSDNVLVRCNRIKIADFGLARRFNEKTDSQNKQGKASYFDPYGHKNPRDEKSDIFSLGVLFWELFSDRPPSVIPDFGAREDPTPNTPERYKQLYTACWDSNPKVRPPIKTIMIVLEELEEIEWPEKYVSIHSGTKINTLVDFEENHAKESQYKERDMEGIIEFIKNGNIEALRVSVDSFPKDENIQIDLKKQDKTITDVTKDNIGNMLEAAILVCPPRYLIKMLNYLLTVVKISPKNKKRLFFFLCRNTGFFSSEKNKEKNIMIFKQVVVLIALRIMKDYKFSDGQEYNPLHYLCAIYIHLGIPIKERFNFFTSTIITLEELGIKDLTSIMINNYNDASQITNKLNIVSPSDVVTNTLNKTGTNLTNEKISVTLDEIGIDSFNGTDLIIPNKMMININTLNEYDMSPFLWVLHEKPLNKHLLLWLGEKGGRPISEKVFCNYLVENILQNWKINDLKDIAAIFYHYEIKVTNNEFDQLILHKYIAKDGTLHQLEMLFGYFWDCYDPKIVNEALEYAKGRKQTYLKELSEKFDERKLKLKDHLDELVVPLLSSLKTNRI</sequence>
<organism evidence="1 2">
    <name type="scientific">Dentiscutata heterogama</name>
    <dbReference type="NCBI Taxonomy" id="1316150"/>
    <lineage>
        <taxon>Eukaryota</taxon>
        <taxon>Fungi</taxon>
        <taxon>Fungi incertae sedis</taxon>
        <taxon>Mucoromycota</taxon>
        <taxon>Glomeromycotina</taxon>
        <taxon>Glomeromycetes</taxon>
        <taxon>Diversisporales</taxon>
        <taxon>Gigasporaceae</taxon>
        <taxon>Dentiscutata</taxon>
    </lineage>
</organism>
<reference evidence="1" key="1">
    <citation type="submission" date="2021-06" db="EMBL/GenBank/DDBJ databases">
        <authorList>
            <person name="Kallberg Y."/>
            <person name="Tangrot J."/>
            <person name="Rosling A."/>
        </authorList>
    </citation>
    <scope>NUCLEOTIDE SEQUENCE</scope>
    <source>
        <strain evidence="1">IL203A</strain>
    </source>
</reference>
<gene>
    <name evidence="1" type="ORF">DHETER_LOCUS527</name>
</gene>
<protein>
    <submittedName>
        <fullName evidence="1">10862_t:CDS:1</fullName>
    </submittedName>
</protein>
<accession>A0ACA9K0N3</accession>